<evidence type="ECO:0000256" key="8">
    <source>
        <dbReference type="SAM" id="Phobius"/>
    </source>
</evidence>
<dbReference type="Pfam" id="PF05104">
    <property type="entry name" value="Rib_recp_KP_reg"/>
    <property type="match status" value="1"/>
</dbReference>
<evidence type="ECO:0000259" key="9">
    <source>
        <dbReference type="Pfam" id="PF05104"/>
    </source>
</evidence>
<dbReference type="PANTHER" id="PTHR18864:SF1">
    <property type="entry name" value="KINECTIN"/>
    <property type="match status" value="1"/>
</dbReference>
<dbReference type="GO" id="GO:0007018">
    <property type="term" value="P:microtubule-based movement"/>
    <property type="evidence" value="ECO:0007669"/>
    <property type="project" value="InterPro"/>
</dbReference>
<dbReference type="InterPro" id="IPR007794">
    <property type="entry name" value="Rib_rcpt_KP"/>
</dbReference>
<feature type="compositionally biased region" description="Basic and acidic residues" evidence="7">
    <location>
        <begin position="123"/>
        <end position="135"/>
    </location>
</feature>
<gene>
    <name evidence="10" type="primary">Ktn1</name>
    <name evidence="10" type="ORF">IRECYA_R06755</name>
</gene>
<sequence length="1358" mass="155222">MEFYESTYFIILIPSVVITVIFLFFWLFMKETLYDEVLAKQKRDLKFPPSKADKKKTEKKKNKKKEAQNGNIHESDSESAPRDFKLSDALSTDEEPVPAVPAGGAEAPAGLRERKKKEKKHKANQDDHVTKDSEGSKSSGKKVDPVPVTKQPTPPSEPTAAKKKPGQKKQKNGMDDQDSKTDSVVSPAKKQEPVLLHQEIKQENVSGKKKVSAKKQKVDNVLVDEPLIQATTYIPLMDNSDSGTLEKREPVEVVKHNVNEGMQKSSGKKLKNETDKENAEVKFKDFVTSMKNMVFSEDEARCVVEVLKEKSGAIHDFLQKASKAETAAALHQLQDKEKMLVAMKEEAAVAKEQCKQLSQELVAEKERNGLLTAKMRERINTLEKEHGTFQSKIHVSYQESQQMKIKFQQLREQMEAEISHLKQENGILRDAVSTSTNQMESKQAAELNKLRQDYARLMNELGEKSSKLQQEELQKKNAEQAVAQLKVQQQEAERRWEEIQAYLRKRTAEHEAAQQDVQNKLVAKDNEIQSLHSKLTDTMVSKQQLEQRMLQLLEAEQKRATEEDSMQMQVQELIEQNDALNAQLQKFHSQMAAQTSASVLAEELHKVIAEKDKQIKQMEDSLGNERANLTSKEEELKVLQNMNLSLKSEVQKLQALTNEQAAAAHELERMQKSIHIKDDKIRTLEDQLREELAQISNTKEEFKVLKDQNTALQAEVQKLQTLLSEQVQPTNKDLIEQMEKSMRERDDKIKTVEELLEAGLIQVATKEEELKALRTENSSLRKELQSLQIQQSEQVSFQSLVEELQKVIHEKDGKIKSVEELLQAEILKVASKEKTVQALTQEIEALKEEVGNSQLEMEKQVTITSQVKELQTLLKGKEKQVKTMEALLEEKEKEIVKKGECLQGQKDTIAQLTSKVQELEQQNLQQLQQVPAASQVQDVESLLKGEEEQVKKLKAMVEEKEREITNQVKQLEDVQKENESFKAQIQELKQENCKQASLAVQGEELLQVVAGKEKEIARLQSELASQRNAFEQQRKKNNDLREKNWEAMEALASTEKLLQDKVNKTAKEKQQHLEAAEVETRQLLQKLFPKVSLPSNMSHTEWICGFEKMAKECLREASGTEDVKAMEQKLKEAEEMHILLQLECEKYKSVLAETEGILQRLQRSVEEEESKWKIKVEESQKELKQVRSVVTSLQHEVERLKEENKEVETVRAEREHLESELEKAEIERSTYVSEVRELKDLLTELQKKLDDSYSEAVRQNEELNLLKTQLNETLSKLKVDQNEREKVAGDLPKAQESLAALEREIGKVFGDANVIENSDVCTDSELSDKRRNVVVNLTQDVGHLKKLLVSVSQMLSKG</sequence>
<keyword evidence="11" id="KW-1185">Reference proteome</keyword>
<feature type="compositionally biased region" description="Basic and acidic residues" evidence="7">
    <location>
        <begin position="46"/>
        <end position="56"/>
    </location>
</feature>
<feature type="non-terminal residue" evidence="10">
    <location>
        <position position="1"/>
    </location>
</feature>
<dbReference type="EMBL" id="VWZV01029340">
    <property type="protein sequence ID" value="NXI20771.1"/>
    <property type="molecule type" value="Genomic_DNA"/>
</dbReference>
<feature type="coiled-coil region" evidence="6">
    <location>
        <begin position="397"/>
        <end position="495"/>
    </location>
</feature>
<feature type="region of interest" description="Disordered" evidence="7">
    <location>
        <begin position="46"/>
        <end position="216"/>
    </location>
</feature>
<feature type="compositionally biased region" description="Low complexity" evidence="7">
    <location>
        <begin position="100"/>
        <end position="110"/>
    </location>
</feature>
<evidence type="ECO:0000256" key="7">
    <source>
        <dbReference type="SAM" id="MobiDB-lite"/>
    </source>
</evidence>
<feature type="compositionally biased region" description="Basic and acidic residues" evidence="7">
    <location>
        <begin position="73"/>
        <end position="86"/>
    </location>
</feature>
<feature type="compositionally biased region" description="Basic residues" evidence="7">
    <location>
        <begin position="161"/>
        <end position="171"/>
    </location>
</feature>
<comment type="caution">
    <text evidence="10">The sequence shown here is derived from an EMBL/GenBank/DDBJ whole genome shotgun (WGS) entry which is preliminary data.</text>
</comment>
<dbReference type="GO" id="GO:0005789">
    <property type="term" value="C:endoplasmic reticulum membrane"/>
    <property type="evidence" value="ECO:0007669"/>
    <property type="project" value="UniProtKB-SubCell"/>
</dbReference>
<dbReference type="Proteomes" id="UP000530962">
    <property type="component" value="Unassembled WGS sequence"/>
</dbReference>
<feature type="coiled-coil region" evidence="6">
    <location>
        <begin position="333"/>
        <end position="367"/>
    </location>
</feature>
<name>A0A7K9RCH3_IRECY</name>
<proteinExistence type="predicted"/>
<keyword evidence="2 8" id="KW-0812">Transmembrane</keyword>
<dbReference type="PANTHER" id="PTHR18864">
    <property type="entry name" value="KINECTIN"/>
    <property type="match status" value="1"/>
</dbReference>
<protein>
    <submittedName>
        <fullName evidence="10">KTN1 protein</fullName>
    </submittedName>
</protein>
<evidence type="ECO:0000256" key="3">
    <source>
        <dbReference type="ARBA" id="ARBA00022824"/>
    </source>
</evidence>
<keyword evidence="6" id="KW-0175">Coiled coil</keyword>
<evidence type="ECO:0000256" key="6">
    <source>
        <dbReference type="SAM" id="Coils"/>
    </source>
</evidence>
<accession>A0A7K9RCH3</accession>
<keyword evidence="5 8" id="KW-0472">Membrane</keyword>
<evidence type="ECO:0000256" key="1">
    <source>
        <dbReference type="ARBA" id="ARBA00004389"/>
    </source>
</evidence>
<feature type="coiled-coil region" evidence="6">
    <location>
        <begin position="1116"/>
        <end position="1304"/>
    </location>
</feature>
<comment type="subcellular location">
    <subcellularLocation>
        <location evidence="1">Endoplasmic reticulum membrane</location>
        <topology evidence="1">Single-pass membrane protein</topology>
    </subcellularLocation>
</comment>
<reference evidence="10 11" key="1">
    <citation type="submission" date="2019-09" db="EMBL/GenBank/DDBJ databases">
        <title>Bird 10,000 Genomes (B10K) Project - Family phase.</title>
        <authorList>
            <person name="Zhang G."/>
        </authorList>
    </citation>
    <scope>NUCLEOTIDE SEQUENCE [LARGE SCALE GENOMIC DNA]</scope>
    <source>
        <strain evidence="10">B10K-DU-001-26</strain>
        <tissue evidence="10">Muscle</tissue>
    </source>
</reference>
<feature type="compositionally biased region" description="Basic residues" evidence="7">
    <location>
        <begin position="113"/>
        <end position="122"/>
    </location>
</feature>
<feature type="compositionally biased region" description="Basic and acidic residues" evidence="7">
    <location>
        <begin position="172"/>
        <end position="181"/>
    </location>
</feature>
<evidence type="ECO:0000256" key="2">
    <source>
        <dbReference type="ARBA" id="ARBA00022692"/>
    </source>
</evidence>
<keyword evidence="3" id="KW-0256">Endoplasmic reticulum</keyword>
<feature type="domain" description="Ribosome receptor lysine/proline rich" evidence="9">
    <location>
        <begin position="29"/>
        <end position="128"/>
    </location>
</feature>
<evidence type="ECO:0000256" key="5">
    <source>
        <dbReference type="ARBA" id="ARBA00023136"/>
    </source>
</evidence>
<dbReference type="GO" id="GO:0015031">
    <property type="term" value="P:protein transport"/>
    <property type="evidence" value="ECO:0007669"/>
    <property type="project" value="InterPro"/>
</dbReference>
<feature type="non-terminal residue" evidence="10">
    <location>
        <position position="1358"/>
    </location>
</feature>
<evidence type="ECO:0000313" key="11">
    <source>
        <dbReference type="Proteomes" id="UP000530962"/>
    </source>
</evidence>
<keyword evidence="4 8" id="KW-1133">Transmembrane helix</keyword>
<organism evidence="10 11">
    <name type="scientific">Irena cyanogastra</name>
    <name type="common">Philippine fairy-bluebird</name>
    <dbReference type="NCBI Taxonomy" id="175120"/>
    <lineage>
        <taxon>Eukaryota</taxon>
        <taxon>Metazoa</taxon>
        <taxon>Chordata</taxon>
        <taxon>Craniata</taxon>
        <taxon>Vertebrata</taxon>
        <taxon>Euteleostomi</taxon>
        <taxon>Archelosauria</taxon>
        <taxon>Archosauria</taxon>
        <taxon>Dinosauria</taxon>
        <taxon>Saurischia</taxon>
        <taxon>Theropoda</taxon>
        <taxon>Coelurosauria</taxon>
        <taxon>Aves</taxon>
        <taxon>Neognathae</taxon>
        <taxon>Neoaves</taxon>
        <taxon>Telluraves</taxon>
        <taxon>Australaves</taxon>
        <taxon>Passeriformes</taxon>
        <taxon>Corvoidea</taxon>
        <taxon>Irenidae</taxon>
        <taxon>Irena</taxon>
    </lineage>
</organism>
<feature type="transmembrane region" description="Helical" evidence="8">
    <location>
        <begin position="7"/>
        <end position="29"/>
    </location>
</feature>
<evidence type="ECO:0000313" key="10">
    <source>
        <dbReference type="EMBL" id="NXI20771.1"/>
    </source>
</evidence>
<dbReference type="InterPro" id="IPR024854">
    <property type="entry name" value="Kinectin"/>
</dbReference>
<evidence type="ECO:0000256" key="4">
    <source>
        <dbReference type="ARBA" id="ARBA00022989"/>
    </source>
</evidence>
<dbReference type="GO" id="GO:0019894">
    <property type="term" value="F:kinesin binding"/>
    <property type="evidence" value="ECO:0007669"/>
    <property type="project" value="InterPro"/>
</dbReference>
<feature type="coiled-coil region" evidence="6">
    <location>
        <begin position="543"/>
        <end position="1086"/>
    </location>
</feature>